<dbReference type="SUPFAM" id="SSF56112">
    <property type="entry name" value="Protein kinase-like (PK-like)"/>
    <property type="match status" value="1"/>
</dbReference>
<comment type="caution">
    <text evidence="2">The sequence shown here is derived from an EMBL/GenBank/DDBJ whole genome shotgun (WGS) entry which is preliminary data.</text>
</comment>
<dbReference type="Gene3D" id="3.90.1200.10">
    <property type="match status" value="1"/>
</dbReference>
<gene>
    <name evidence="2" type="ORF">HBA54_13800</name>
</gene>
<dbReference type="InterPro" id="IPR011009">
    <property type="entry name" value="Kinase-like_dom_sf"/>
</dbReference>
<dbReference type="RefSeq" id="WP_167225517.1">
    <property type="nucleotide sequence ID" value="NZ_JAAQPH010000010.1"/>
</dbReference>
<dbReference type="EMBL" id="JAAQPH010000010">
    <property type="protein sequence ID" value="NIA69671.1"/>
    <property type="molecule type" value="Genomic_DNA"/>
</dbReference>
<reference evidence="2" key="1">
    <citation type="submission" date="2020-03" db="EMBL/GenBank/DDBJ databases">
        <title>Genome of Pelagibius litoralis DSM 21314T.</title>
        <authorList>
            <person name="Wang G."/>
        </authorList>
    </citation>
    <scope>NUCLEOTIDE SEQUENCE</scope>
    <source>
        <strain evidence="2">DSM 21314</strain>
    </source>
</reference>
<organism evidence="2 3">
    <name type="scientific">Pelagibius litoralis</name>
    <dbReference type="NCBI Taxonomy" id="374515"/>
    <lineage>
        <taxon>Bacteria</taxon>
        <taxon>Pseudomonadati</taxon>
        <taxon>Pseudomonadota</taxon>
        <taxon>Alphaproteobacteria</taxon>
        <taxon>Rhodospirillales</taxon>
        <taxon>Rhodovibrionaceae</taxon>
        <taxon>Pelagibius</taxon>
    </lineage>
</organism>
<evidence type="ECO:0000313" key="3">
    <source>
        <dbReference type="Proteomes" id="UP000761264"/>
    </source>
</evidence>
<dbReference type="InterPro" id="IPR002575">
    <property type="entry name" value="Aminoglycoside_PTrfase"/>
</dbReference>
<dbReference type="AlphaFoldDB" id="A0A967EYB4"/>
<keyword evidence="3" id="KW-1185">Reference proteome</keyword>
<evidence type="ECO:0000313" key="2">
    <source>
        <dbReference type="EMBL" id="NIA69671.1"/>
    </source>
</evidence>
<dbReference type="Pfam" id="PF01636">
    <property type="entry name" value="APH"/>
    <property type="match status" value="1"/>
</dbReference>
<protein>
    <submittedName>
        <fullName evidence="2">Phosphotransferase</fullName>
    </submittedName>
</protein>
<name>A0A967EYB4_9PROT</name>
<accession>A0A967EYB4</accession>
<dbReference type="Proteomes" id="UP000761264">
    <property type="component" value="Unassembled WGS sequence"/>
</dbReference>
<sequence length="246" mass="27007">MSAPTMKERTWRGGARFYKRVNGPAEARCLIGRAHQITEAGALTPEPEYCPDRNVLTFPVIDGPSGTTLIDAVALSELLAPLQVVRRANMPDLPVFDPFAKIAARLKPDAPHWLIDRVARLQGVDAGPAGIVHGDFHCGQLIRDCGGRVWIIDLEDMSQGPVEADLGNFAAHLATHPETGWRDLAEGVQFWAGRVQDAWNRLGKPCDAALFRRHVDVALTRRALKLRHDRAEPEVLAALKSLPVIS</sequence>
<feature type="domain" description="Aminoglycoside phosphotransferase" evidence="1">
    <location>
        <begin position="102"/>
        <end position="181"/>
    </location>
</feature>
<proteinExistence type="predicted"/>
<evidence type="ECO:0000259" key="1">
    <source>
        <dbReference type="Pfam" id="PF01636"/>
    </source>
</evidence>